<proteinExistence type="predicted"/>
<accession>A0ABY9KT52</accession>
<dbReference type="InterPro" id="IPR022258">
    <property type="entry name" value="Flagellar_operon_YvyF"/>
</dbReference>
<evidence type="ECO:0000313" key="2">
    <source>
        <dbReference type="Proteomes" id="UP001180087"/>
    </source>
</evidence>
<protein>
    <recommendedName>
        <fullName evidence="3">Flagellar protein</fullName>
    </recommendedName>
</protein>
<keyword evidence="2" id="KW-1185">Reference proteome</keyword>
<reference evidence="1" key="1">
    <citation type="submission" date="2023-06" db="EMBL/GenBank/DDBJ databases">
        <title>A Treasure from Seagulls: Isolation and Description of Aciduricobacillus qingdaonensis gen. nov., sp. nov., a Rare Obligately Uric Acid-utilizing Member in the Family Bacillaceae.</title>
        <authorList>
            <person name="Liu W."/>
            <person name="Wang B."/>
        </authorList>
    </citation>
    <scope>NUCLEOTIDE SEQUENCE</scope>
    <source>
        <strain evidence="1">44XB</strain>
    </source>
</reference>
<gene>
    <name evidence="1" type="ORF">QR721_10115</name>
</gene>
<sequence length="140" mass="16294">MELANCVRCGDVYAKGLRNICRKCYEEEEAAFKMVYKFLSVRKNRQATILEIVEATDVDEDLIIKFIKEKRLRATDFPNLTYGCEKCGNPIIEGKLCNSCRQRILDDMNEYDLITEKAEALKEAEKTKSVYYAIDKEREN</sequence>
<dbReference type="Proteomes" id="UP001180087">
    <property type="component" value="Chromosome"/>
</dbReference>
<dbReference type="RefSeq" id="WP_348026557.1">
    <property type="nucleotide sequence ID" value="NZ_CP129113.1"/>
</dbReference>
<evidence type="ECO:0000313" key="1">
    <source>
        <dbReference type="EMBL" id="WLV23985.1"/>
    </source>
</evidence>
<dbReference type="NCBIfam" id="TIGR03826">
    <property type="entry name" value="YvyF"/>
    <property type="match status" value="1"/>
</dbReference>
<evidence type="ECO:0008006" key="3">
    <source>
        <dbReference type="Google" id="ProtNLM"/>
    </source>
</evidence>
<organism evidence="1 2">
    <name type="scientific">Aciduricibacillus chroicocephali</name>
    <dbReference type="NCBI Taxonomy" id="3054939"/>
    <lineage>
        <taxon>Bacteria</taxon>
        <taxon>Bacillati</taxon>
        <taxon>Bacillota</taxon>
        <taxon>Bacilli</taxon>
        <taxon>Bacillales</taxon>
        <taxon>Bacillaceae</taxon>
        <taxon>Aciduricibacillus</taxon>
    </lineage>
</organism>
<name>A0ABY9KT52_9BACI</name>
<dbReference type="EMBL" id="CP129113">
    <property type="protein sequence ID" value="WLV23985.1"/>
    <property type="molecule type" value="Genomic_DNA"/>
</dbReference>